<sequence>MILPIVLNIASLTSDHGTTQFNSYLSSFKMIENMVRTGTNVQLLSVHGSCSTACESSVSVAAPTNNDHSAESYSTTSESSVSVAAPTNNDHSAESYSTTSESSISVAAPSDENVSAESFTKLKFKSKVISRGRPKLPARQLCSFNRTVADRQSVENPPEKRKRKKTLANETKGPTTRKKEAFL</sequence>
<evidence type="ECO:0000313" key="2">
    <source>
        <dbReference type="EMBL" id="CAH0389934.1"/>
    </source>
</evidence>
<accession>A0A9P0F501</accession>
<feature type="non-terminal residue" evidence="2">
    <location>
        <position position="183"/>
    </location>
</feature>
<feature type="compositionally biased region" description="Basic and acidic residues" evidence="1">
    <location>
        <begin position="148"/>
        <end position="159"/>
    </location>
</feature>
<evidence type="ECO:0000313" key="3">
    <source>
        <dbReference type="Proteomes" id="UP001152759"/>
    </source>
</evidence>
<protein>
    <submittedName>
        <fullName evidence="2">Uncharacterized protein</fullName>
    </submittedName>
</protein>
<evidence type="ECO:0000256" key="1">
    <source>
        <dbReference type="SAM" id="MobiDB-lite"/>
    </source>
</evidence>
<proteinExistence type="predicted"/>
<feature type="region of interest" description="Disordered" evidence="1">
    <location>
        <begin position="64"/>
        <end position="111"/>
    </location>
</feature>
<name>A0A9P0F501_BEMTA</name>
<gene>
    <name evidence="2" type="ORF">BEMITA_LOCUS8710</name>
</gene>
<dbReference type="Proteomes" id="UP001152759">
    <property type="component" value="Chromosome 5"/>
</dbReference>
<feature type="compositionally biased region" description="Low complexity" evidence="1">
    <location>
        <begin position="71"/>
        <end position="84"/>
    </location>
</feature>
<reference evidence="2" key="1">
    <citation type="submission" date="2021-12" db="EMBL/GenBank/DDBJ databases">
        <authorList>
            <person name="King R."/>
        </authorList>
    </citation>
    <scope>NUCLEOTIDE SEQUENCE</scope>
</reference>
<dbReference type="EMBL" id="OU963866">
    <property type="protein sequence ID" value="CAH0389934.1"/>
    <property type="molecule type" value="Genomic_DNA"/>
</dbReference>
<feature type="compositionally biased region" description="Low complexity" evidence="1">
    <location>
        <begin position="94"/>
        <end position="105"/>
    </location>
</feature>
<feature type="region of interest" description="Disordered" evidence="1">
    <location>
        <begin position="146"/>
        <end position="183"/>
    </location>
</feature>
<keyword evidence="3" id="KW-1185">Reference proteome</keyword>
<dbReference type="AlphaFoldDB" id="A0A9P0F501"/>
<organism evidence="2 3">
    <name type="scientific">Bemisia tabaci</name>
    <name type="common">Sweetpotato whitefly</name>
    <name type="synonym">Aleurodes tabaci</name>
    <dbReference type="NCBI Taxonomy" id="7038"/>
    <lineage>
        <taxon>Eukaryota</taxon>
        <taxon>Metazoa</taxon>
        <taxon>Ecdysozoa</taxon>
        <taxon>Arthropoda</taxon>
        <taxon>Hexapoda</taxon>
        <taxon>Insecta</taxon>
        <taxon>Pterygota</taxon>
        <taxon>Neoptera</taxon>
        <taxon>Paraneoptera</taxon>
        <taxon>Hemiptera</taxon>
        <taxon>Sternorrhyncha</taxon>
        <taxon>Aleyrodoidea</taxon>
        <taxon>Aleyrodidae</taxon>
        <taxon>Aleyrodinae</taxon>
        <taxon>Bemisia</taxon>
    </lineage>
</organism>